<evidence type="ECO:0000313" key="5">
    <source>
        <dbReference type="Proteomes" id="UP000799423"/>
    </source>
</evidence>
<evidence type="ECO:0000259" key="3">
    <source>
        <dbReference type="Pfam" id="PF05368"/>
    </source>
</evidence>
<proteinExistence type="predicted"/>
<dbReference type="GO" id="GO:0016491">
    <property type="term" value="F:oxidoreductase activity"/>
    <property type="evidence" value="ECO:0007669"/>
    <property type="project" value="UniProtKB-KW"/>
</dbReference>
<protein>
    <submittedName>
        <fullName evidence="4">Isoflavone reductase family protein-like protein CipA</fullName>
    </submittedName>
</protein>
<dbReference type="PANTHER" id="PTHR47706:SF1">
    <property type="entry name" value="CIPA-LIKE, PUTATIVE (AFU_ORTHOLOGUE AFUA_1G12460)-RELATED"/>
    <property type="match status" value="1"/>
</dbReference>
<reference evidence="4" key="1">
    <citation type="submission" date="2020-01" db="EMBL/GenBank/DDBJ databases">
        <authorList>
            <consortium name="DOE Joint Genome Institute"/>
            <person name="Haridas S."/>
            <person name="Albert R."/>
            <person name="Binder M."/>
            <person name="Bloem J."/>
            <person name="Labutti K."/>
            <person name="Salamov A."/>
            <person name="Andreopoulos B."/>
            <person name="Baker S.E."/>
            <person name="Barry K."/>
            <person name="Bills G."/>
            <person name="Bluhm B.H."/>
            <person name="Cannon C."/>
            <person name="Castanera R."/>
            <person name="Culley D.E."/>
            <person name="Daum C."/>
            <person name="Ezra D."/>
            <person name="Gonzalez J.B."/>
            <person name="Henrissat B."/>
            <person name="Kuo A."/>
            <person name="Liang C."/>
            <person name="Lipzen A."/>
            <person name="Lutzoni F."/>
            <person name="Magnuson J."/>
            <person name="Mondo S."/>
            <person name="Nolan M."/>
            <person name="Ohm R."/>
            <person name="Pangilinan J."/>
            <person name="Park H.-J."/>
            <person name="Ramirez L."/>
            <person name="Alfaro M."/>
            <person name="Sun H."/>
            <person name="Tritt A."/>
            <person name="Yoshinaga Y."/>
            <person name="Zwiers L.-H."/>
            <person name="Turgeon B.G."/>
            <person name="Goodwin S.B."/>
            <person name="Spatafora J.W."/>
            <person name="Crous P.W."/>
            <person name="Grigoriev I.V."/>
        </authorList>
    </citation>
    <scope>NUCLEOTIDE SEQUENCE</scope>
    <source>
        <strain evidence="4">IPT5</strain>
    </source>
</reference>
<dbReference type="OrthoDB" id="9974981at2759"/>
<dbReference type="InterPro" id="IPR036291">
    <property type="entry name" value="NAD(P)-bd_dom_sf"/>
</dbReference>
<dbReference type="InterPro" id="IPR051609">
    <property type="entry name" value="NmrA/Isoflavone_reductase-like"/>
</dbReference>
<dbReference type="SUPFAM" id="SSF51735">
    <property type="entry name" value="NAD(P)-binding Rossmann-fold domains"/>
    <property type="match status" value="1"/>
</dbReference>
<keyword evidence="1" id="KW-0521">NADP</keyword>
<gene>
    <name evidence="4" type="ORF">T440DRAFT_430233</name>
</gene>
<sequence length="302" mass="33169">MSSTITNVAIAGATGTLGSILLDSIVKASRFNVTVIARKDVHPLPNGVIVKVVDTNSVSLIADALRGQDAFIDASSGPDPTLPGRFIEAAAAAGVYRMIPSEFTSDVQHAEARSPLVFHGKNGAFQQLQKLASDHKITYTTISNGAFLDWNLRTGFINIDIFGKKVQYMNDGNLAFPWTKLQSVATAVVNVLMRPQETENRSFYISSVLKSQKQMVELAKDVLGKDGWEETSQNMNDRLKSATADMMAGKVDMVVIGDMIRWSTQIPQPRWEQQDDNKLLGVKPMSDDEVRKLIKDIAAERK</sequence>
<dbReference type="InterPro" id="IPR008030">
    <property type="entry name" value="NmrA-like"/>
</dbReference>
<evidence type="ECO:0000256" key="2">
    <source>
        <dbReference type="ARBA" id="ARBA00023002"/>
    </source>
</evidence>
<dbReference type="Proteomes" id="UP000799423">
    <property type="component" value="Unassembled WGS sequence"/>
</dbReference>
<dbReference type="AlphaFoldDB" id="A0A6A7AW80"/>
<accession>A0A6A7AW80</accession>
<dbReference type="Gene3D" id="3.90.25.10">
    <property type="entry name" value="UDP-galactose 4-epimerase, domain 1"/>
    <property type="match status" value="1"/>
</dbReference>
<dbReference type="EMBL" id="MU006324">
    <property type="protein sequence ID" value="KAF2847546.1"/>
    <property type="molecule type" value="Genomic_DNA"/>
</dbReference>
<dbReference type="Pfam" id="PF05368">
    <property type="entry name" value="NmrA"/>
    <property type="match status" value="1"/>
</dbReference>
<dbReference type="Gene3D" id="3.40.50.720">
    <property type="entry name" value="NAD(P)-binding Rossmann-like Domain"/>
    <property type="match status" value="1"/>
</dbReference>
<organism evidence="4 5">
    <name type="scientific">Plenodomus tracheiphilus IPT5</name>
    <dbReference type="NCBI Taxonomy" id="1408161"/>
    <lineage>
        <taxon>Eukaryota</taxon>
        <taxon>Fungi</taxon>
        <taxon>Dikarya</taxon>
        <taxon>Ascomycota</taxon>
        <taxon>Pezizomycotina</taxon>
        <taxon>Dothideomycetes</taxon>
        <taxon>Pleosporomycetidae</taxon>
        <taxon>Pleosporales</taxon>
        <taxon>Pleosporineae</taxon>
        <taxon>Leptosphaeriaceae</taxon>
        <taxon>Plenodomus</taxon>
    </lineage>
</organism>
<evidence type="ECO:0000313" key="4">
    <source>
        <dbReference type="EMBL" id="KAF2847546.1"/>
    </source>
</evidence>
<name>A0A6A7AW80_9PLEO</name>
<feature type="domain" description="NmrA-like" evidence="3">
    <location>
        <begin position="7"/>
        <end position="225"/>
    </location>
</feature>
<keyword evidence="5" id="KW-1185">Reference proteome</keyword>
<keyword evidence="2" id="KW-0560">Oxidoreductase</keyword>
<dbReference type="PANTHER" id="PTHR47706">
    <property type="entry name" value="NMRA-LIKE FAMILY PROTEIN"/>
    <property type="match status" value="1"/>
</dbReference>
<evidence type="ECO:0000256" key="1">
    <source>
        <dbReference type="ARBA" id="ARBA00022857"/>
    </source>
</evidence>